<keyword evidence="3 8" id="KW-0812">Transmembrane</keyword>
<comment type="pathway">
    <text evidence="2">Carotenoid biosynthesis.</text>
</comment>
<keyword evidence="11" id="KW-1185">Reference proteome</keyword>
<dbReference type="GO" id="GO:0016117">
    <property type="term" value="P:carotenoid biosynthetic process"/>
    <property type="evidence" value="ECO:0007669"/>
    <property type="project" value="UniProtKB-KW"/>
</dbReference>
<comment type="caution">
    <text evidence="10">The sequence shown here is derived from an EMBL/GenBank/DDBJ whole genome shotgun (WGS) entry which is preliminary data.</text>
</comment>
<dbReference type="Pfam" id="PF18916">
    <property type="entry name" value="Lycopene_cyc"/>
    <property type="match status" value="1"/>
</dbReference>
<evidence type="ECO:0000313" key="11">
    <source>
        <dbReference type="Proteomes" id="UP000547528"/>
    </source>
</evidence>
<feature type="transmembrane region" description="Helical" evidence="8">
    <location>
        <begin position="37"/>
        <end position="62"/>
    </location>
</feature>
<sequence length="116" mass="12352">MSYLELAVWVLAAAMLAAVVLQLVTRRRAGAPAHLGAIAMTIAALVLLTAVFDSLMIAADLFHYAPEMLVGAHIGLAPVEDFSYPLAGAVLLPCLWALLRSRSRPETSSVQEHQAS</sequence>
<dbReference type="GO" id="GO:0045436">
    <property type="term" value="F:lycopene beta cyclase activity"/>
    <property type="evidence" value="ECO:0007669"/>
    <property type="project" value="UniProtKB-ARBA"/>
</dbReference>
<keyword evidence="6 8" id="KW-0472">Membrane</keyword>
<dbReference type="InterPro" id="IPR017825">
    <property type="entry name" value="Lycopene_cyclase_dom"/>
</dbReference>
<feature type="domain" description="Lycopene cyclase" evidence="9">
    <location>
        <begin position="10"/>
        <end position="87"/>
    </location>
</feature>
<evidence type="ECO:0000256" key="4">
    <source>
        <dbReference type="ARBA" id="ARBA00022746"/>
    </source>
</evidence>
<organism evidence="10 11">
    <name type="scientific">Garicola koreensis</name>
    <dbReference type="NCBI Taxonomy" id="1262554"/>
    <lineage>
        <taxon>Bacteria</taxon>
        <taxon>Bacillati</taxon>
        <taxon>Actinomycetota</taxon>
        <taxon>Actinomycetes</taxon>
        <taxon>Micrococcales</taxon>
        <taxon>Micrococcaceae</taxon>
        <taxon>Garicola</taxon>
    </lineage>
</organism>
<keyword evidence="5 8" id="KW-1133">Transmembrane helix</keyword>
<evidence type="ECO:0000256" key="1">
    <source>
        <dbReference type="ARBA" id="ARBA00004141"/>
    </source>
</evidence>
<dbReference type="NCBIfam" id="TIGR03462">
    <property type="entry name" value="CarR_dom_SF"/>
    <property type="match status" value="1"/>
</dbReference>
<evidence type="ECO:0000313" key="10">
    <source>
        <dbReference type="EMBL" id="MBB3666652.1"/>
    </source>
</evidence>
<evidence type="ECO:0000256" key="5">
    <source>
        <dbReference type="ARBA" id="ARBA00022989"/>
    </source>
</evidence>
<evidence type="ECO:0000259" key="9">
    <source>
        <dbReference type="Pfam" id="PF18916"/>
    </source>
</evidence>
<gene>
    <name evidence="10" type="ORF">FHX47_000245</name>
</gene>
<dbReference type="GO" id="GO:0016020">
    <property type="term" value="C:membrane"/>
    <property type="evidence" value="ECO:0007669"/>
    <property type="project" value="UniProtKB-SubCell"/>
</dbReference>
<keyword evidence="4" id="KW-0125">Carotenoid biosynthesis</keyword>
<feature type="transmembrane region" description="Helical" evidence="8">
    <location>
        <begin position="82"/>
        <end position="99"/>
    </location>
</feature>
<keyword evidence="7" id="KW-0413">Isomerase</keyword>
<evidence type="ECO:0000256" key="8">
    <source>
        <dbReference type="SAM" id="Phobius"/>
    </source>
</evidence>
<dbReference type="Proteomes" id="UP000547528">
    <property type="component" value="Unassembled WGS sequence"/>
</dbReference>
<dbReference type="RefSeq" id="WP_183357077.1">
    <property type="nucleotide sequence ID" value="NZ_BAABKR010000005.1"/>
</dbReference>
<dbReference type="AlphaFoldDB" id="A0A7W5XNG8"/>
<proteinExistence type="predicted"/>
<dbReference type="EMBL" id="JACIBT010000001">
    <property type="protein sequence ID" value="MBB3666652.1"/>
    <property type="molecule type" value="Genomic_DNA"/>
</dbReference>
<dbReference type="GO" id="GO:0016872">
    <property type="term" value="F:intramolecular lyase activity"/>
    <property type="evidence" value="ECO:0007669"/>
    <property type="project" value="InterPro"/>
</dbReference>
<evidence type="ECO:0000256" key="3">
    <source>
        <dbReference type="ARBA" id="ARBA00022692"/>
    </source>
</evidence>
<reference evidence="10 11" key="1">
    <citation type="submission" date="2020-08" db="EMBL/GenBank/DDBJ databases">
        <title>Sequencing the genomes of 1000 actinobacteria strains.</title>
        <authorList>
            <person name="Klenk H.-P."/>
        </authorList>
    </citation>
    <scope>NUCLEOTIDE SEQUENCE [LARGE SCALE GENOMIC DNA]</scope>
    <source>
        <strain evidence="10 11">DSM 28238</strain>
    </source>
</reference>
<feature type="transmembrane region" description="Helical" evidence="8">
    <location>
        <begin position="6"/>
        <end position="25"/>
    </location>
</feature>
<name>A0A7W5XNG8_9MICC</name>
<evidence type="ECO:0000256" key="6">
    <source>
        <dbReference type="ARBA" id="ARBA00023136"/>
    </source>
</evidence>
<evidence type="ECO:0000256" key="2">
    <source>
        <dbReference type="ARBA" id="ARBA00004829"/>
    </source>
</evidence>
<comment type="subcellular location">
    <subcellularLocation>
        <location evidence="1">Membrane</location>
        <topology evidence="1">Multi-pass membrane protein</topology>
    </subcellularLocation>
</comment>
<accession>A0A7W5XNG8</accession>
<evidence type="ECO:0000256" key="7">
    <source>
        <dbReference type="ARBA" id="ARBA00023235"/>
    </source>
</evidence>
<protein>
    <submittedName>
        <fullName evidence="10">Lycopene cyclase domain-containing protein</fullName>
    </submittedName>
</protein>